<dbReference type="OrthoDB" id="6346805at2759"/>
<organism evidence="2 3">
    <name type="scientific">Heterotrigona itama</name>
    <dbReference type="NCBI Taxonomy" id="395501"/>
    <lineage>
        <taxon>Eukaryota</taxon>
        <taxon>Metazoa</taxon>
        <taxon>Ecdysozoa</taxon>
        <taxon>Arthropoda</taxon>
        <taxon>Hexapoda</taxon>
        <taxon>Insecta</taxon>
        <taxon>Pterygota</taxon>
        <taxon>Neoptera</taxon>
        <taxon>Endopterygota</taxon>
        <taxon>Hymenoptera</taxon>
        <taxon>Apocrita</taxon>
        <taxon>Aculeata</taxon>
        <taxon>Apoidea</taxon>
        <taxon>Anthophila</taxon>
        <taxon>Apidae</taxon>
        <taxon>Heterotrigona</taxon>
    </lineage>
</organism>
<protein>
    <submittedName>
        <fullName evidence="2">Uncharacterized protein</fullName>
    </submittedName>
</protein>
<feature type="region of interest" description="Disordered" evidence="1">
    <location>
        <begin position="97"/>
        <end position="129"/>
    </location>
</feature>
<evidence type="ECO:0000313" key="2">
    <source>
        <dbReference type="EMBL" id="CAD1477269.1"/>
    </source>
</evidence>
<reference evidence="2" key="1">
    <citation type="submission" date="2020-07" db="EMBL/GenBank/DDBJ databases">
        <authorList>
            <person name="Nazaruddin N."/>
        </authorList>
    </citation>
    <scope>NUCLEOTIDE SEQUENCE</scope>
</reference>
<feature type="non-terminal residue" evidence="2">
    <location>
        <position position="1"/>
    </location>
</feature>
<gene>
    <name evidence="2" type="ORF">MHI_LOCUS719353</name>
</gene>
<dbReference type="AlphaFoldDB" id="A0A6V7HDL4"/>
<dbReference type="EMBL" id="CAJDYZ010009918">
    <property type="protein sequence ID" value="CAD1477269.1"/>
    <property type="molecule type" value="Genomic_DNA"/>
</dbReference>
<name>A0A6V7HDL4_9HYME</name>
<evidence type="ECO:0000256" key="1">
    <source>
        <dbReference type="SAM" id="MobiDB-lite"/>
    </source>
</evidence>
<proteinExistence type="predicted"/>
<keyword evidence="3" id="KW-1185">Reference proteome</keyword>
<dbReference type="Proteomes" id="UP000752696">
    <property type="component" value="Unassembled WGS sequence"/>
</dbReference>
<sequence length="129" mass="14357">QMKRLRDQMAGILSHIPEQGVVNWSKIPEGANTTSTTKVINGHVLTINETTYTDGNDEYSTLIRVRVIDVRPQNDTLLLTESEADAEVTTLPTITVTSKEDRTTPSRSVETVEEFDNEIPKNQVDTLTA</sequence>
<comment type="caution">
    <text evidence="2">The sequence shown here is derived from an EMBL/GenBank/DDBJ whole genome shotgun (WGS) entry which is preliminary data.</text>
</comment>
<accession>A0A6V7HDL4</accession>
<evidence type="ECO:0000313" key="3">
    <source>
        <dbReference type="Proteomes" id="UP000752696"/>
    </source>
</evidence>